<evidence type="ECO:0000313" key="1">
    <source>
        <dbReference type="EMBL" id="MFD0930452.1"/>
    </source>
</evidence>
<reference evidence="2" key="1">
    <citation type="journal article" date="2019" name="Int. J. Syst. Evol. Microbiol.">
        <title>The Global Catalogue of Microorganisms (GCM) 10K type strain sequencing project: providing services to taxonomists for standard genome sequencing and annotation.</title>
        <authorList>
            <consortium name="The Broad Institute Genomics Platform"/>
            <consortium name="The Broad Institute Genome Sequencing Center for Infectious Disease"/>
            <person name="Wu L."/>
            <person name="Ma J."/>
        </authorList>
    </citation>
    <scope>NUCLEOTIDE SEQUENCE [LARGE SCALE GENOMIC DNA]</scope>
    <source>
        <strain evidence="2">CCUG 59685</strain>
    </source>
</reference>
<sequence>MSRLLPEFSVLGLTRILVLSDQLQAEHIPVGFASSPVFATTAWSGADALALQPALQAVLAQLPATRWQKIELYLADQHVHLMRLPAMTQGLQAFDWSGQDQQAYARAMLMQTYGEAARSWPFRLQDVCQPQDSLLVAIPVLQTLDWTALLRPHALQWQVQAYACALWANTRLPKTGTVLTAEPQMLRLLQLEQGRIMHVAGLATSLQAVETMADWVLRERTLLGVQASACYWVTEPGNHRALNTGHRLKQALAGQVNWQLLPSARPLTQLRQEVSHVAAA</sequence>
<dbReference type="EMBL" id="JBHTJW010000003">
    <property type="protein sequence ID" value="MFD0930452.1"/>
    <property type="molecule type" value="Genomic_DNA"/>
</dbReference>
<gene>
    <name evidence="1" type="ORF">ACFQ1T_11770</name>
</gene>
<name>A0ABW3GIM1_9PROT</name>
<organism evidence="1 2">
    <name type="scientific">Methylophilus glucosoxydans</name>
    <dbReference type="NCBI Taxonomy" id="752553"/>
    <lineage>
        <taxon>Bacteria</taxon>
        <taxon>Pseudomonadati</taxon>
        <taxon>Pseudomonadota</taxon>
        <taxon>Betaproteobacteria</taxon>
        <taxon>Nitrosomonadales</taxon>
        <taxon>Methylophilaceae</taxon>
        <taxon>Methylophilus</taxon>
    </lineage>
</organism>
<dbReference type="RefSeq" id="WP_379076974.1">
    <property type="nucleotide sequence ID" value="NZ_JBHTJW010000003.1"/>
</dbReference>
<evidence type="ECO:0000313" key="2">
    <source>
        <dbReference type="Proteomes" id="UP001597106"/>
    </source>
</evidence>
<proteinExistence type="predicted"/>
<dbReference type="Proteomes" id="UP001597106">
    <property type="component" value="Unassembled WGS sequence"/>
</dbReference>
<protein>
    <submittedName>
        <fullName evidence="1">Uncharacterized protein</fullName>
    </submittedName>
</protein>
<accession>A0ABW3GIM1</accession>
<keyword evidence="2" id="KW-1185">Reference proteome</keyword>
<comment type="caution">
    <text evidence="1">The sequence shown here is derived from an EMBL/GenBank/DDBJ whole genome shotgun (WGS) entry which is preliminary data.</text>
</comment>